<keyword evidence="3" id="KW-1185">Reference proteome</keyword>
<organism evidence="2 3">
    <name type="scientific">Phytohabitans houttuyneae</name>
    <dbReference type="NCBI Taxonomy" id="1076126"/>
    <lineage>
        <taxon>Bacteria</taxon>
        <taxon>Bacillati</taxon>
        <taxon>Actinomycetota</taxon>
        <taxon>Actinomycetes</taxon>
        <taxon>Micromonosporales</taxon>
        <taxon>Micromonosporaceae</taxon>
    </lineage>
</organism>
<protein>
    <submittedName>
        <fullName evidence="2">Uncharacterized protein</fullName>
    </submittedName>
</protein>
<name>A0A6V8K7L5_9ACTN</name>
<dbReference type="EMBL" id="BLPF01000001">
    <property type="protein sequence ID" value="GFJ79744.1"/>
    <property type="molecule type" value="Genomic_DNA"/>
</dbReference>
<reference evidence="2 3" key="1">
    <citation type="submission" date="2020-03" db="EMBL/GenBank/DDBJ databases">
        <title>Whole genome shotgun sequence of Phytohabitans houttuyneae NBRC 108639.</title>
        <authorList>
            <person name="Komaki H."/>
            <person name="Tamura T."/>
        </authorList>
    </citation>
    <scope>NUCLEOTIDE SEQUENCE [LARGE SCALE GENOMIC DNA]</scope>
    <source>
        <strain evidence="2 3">NBRC 108639</strain>
    </source>
</reference>
<evidence type="ECO:0000313" key="3">
    <source>
        <dbReference type="Proteomes" id="UP000482800"/>
    </source>
</evidence>
<proteinExistence type="predicted"/>
<dbReference type="AlphaFoldDB" id="A0A6V8K7L5"/>
<reference evidence="2 3" key="2">
    <citation type="submission" date="2020-03" db="EMBL/GenBank/DDBJ databases">
        <authorList>
            <person name="Ichikawa N."/>
            <person name="Kimura A."/>
            <person name="Kitahashi Y."/>
            <person name="Uohara A."/>
        </authorList>
    </citation>
    <scope>NUCLEOTIDE SEQUENCE [LARGE SCALE GENOMIC DNA]</scope>
    <source>
        <strain evidence="2 3">NBRC 108639</strain>
    </source>
</reference>
<accession>A0A6V8K7L5</accession>
<evidence type="ECO:0000256" key="1">
    <source>
        <dbReference type="SAM" id="MobiDB-lite"/>
    </source>
</evidence>
<gene>
    <name evidence="2" type="ORF">Phou_039240</name>
</gene>
<comment type="caution">
    <text evidence="2">The sequence shown here is derived from an EMBL/GenBank/DDBJ whole genome shotgun (WGS) entry which is preliminary data.</text>
</comment>
<feature type="region of interest" description="Disordered" evidence="1">
    <location>
        <begin position="42"/>
        <end position="71"/>
    </location>
</feature>
<dbReference type="Proteomes" id="UP000482800">
    <property type="component" value="Unassembled WGS sequence"/>
</dbReference>
<sequence>MDSQPGEAATAQVQVELGARLHFFRRGVERLKDIEGRHVPILPHRYKREPGGTKATGLPLPGPGEAPDLHL</sequence>
<evidence type="ECO:0000313" key="2">
    <source>
        <dbReference type="EMBL" id="GFJ79744.1"/>
    </source>
</evidence>